<dbReference type="EMBL" id="QURN01000042">
    <property type="protein sequence ID" value="RFC63200.1"/>
    <property type="molecule type" value="Genomic_DNA"/>
</dbReference>
<dbReference type="AlphaFoldDB" id="A0A371X1T9"/>
<dbReference type="Pfam" id="PF00353">
    <property type="entry name" value="HemolysinCabind"/>
    <property type="match status" value="2"/>
</dbReference>
<evidence type="ECO:0000313" key="1">
    <source>
        <dbReference type="EMBL" id="RFC63200.1"/>
    </source>
</evidence>
<keyword evidence="2" id="KW-1185">Reference proteome</keyword>
<accession>A0A371X1T9</accession>
<organism evidence="1 2">
    <name type="scientific">Mesorhizobium denitrificans</name>
    <dbReference type="NCBI Taxonomy" id="2294114"/>
    <lineage>
        <taxon>Bacteria</taxon>
        <taxon>Pseudomonadati</taxon>
        <taxon>Pseudomonadota</taxon>
        <taxon>Alphaproteobacteria</taxon>
        <taxon>Hyphomicrobiales</taxon>
        <taxon>Phyllobacteriaceae</taxon>
        <taxon>Mesorhizobium</taxon>
    </lineage>
</organism>
<dbReference type="Proteomes" id="UP000262379">
    <property type="component" value="Unassembled WGS sequence"/>
</dbReference>
<dbReference type="PRINTS" id="PR00313">
    <property type="entry name" value="CABNDNGRPT"/>
</dbReference>
<dbReference type="Gene3D" id="2.150.10.10">
    <property type="entry name" value="Serralysin-like metalloprotease, C-terminal"/>
    <property type="match status" value="1"/>
</dbReference>
<gene>
    <name evidence="1" type="ORF">DY251_21205</name>
</gene>
<name>A0A371X1T9_9HYPH</name>
<sequence length="219" mass="22279">MNTIKGTGGADTLAGTAGADTMRGYGGNDTYTVNHTSDVVIESGYRSGGIDKINSSVSLSLSGPNVSGLVENLTLTGNNPINGTGNSLANKIVGNSGNNVLAGMHGNDVLTGGAGKDTFVFNTLPNARTNIDKITDFNVRDDTIALDNSIFKAIGVDGALASSAFHTGTGAHDANDRVIYNPNTGALIYDSNGNAAGGAVQFATLSPNLSLTHSDFLII</sequence>
<dbReference type="InterPro" id="IPR001343">
    <property type="entry name" value="Hemolysn_Ca-bd"/>
</dbReference>
<dbReference type="InterPro" id="IPR011049">
    <property type="entry name" value="Serralysin-like_metalloprot_C"/>
</dbReference>
<reference evidence="2" key="1">
    <citation type="submission" date="2018-08" db="EMBL/GenBank/DDBJ databases">
        <authorList>
            <person name="Im W.T."/>
        </authorList>
    </citation>
    <scope>NUCLEOTIDE SEQUENCE [LARGE SCALE GENOMIC DNA]</scope>
    <source>
        <strain evidence="2">LA-28</strain>
    </source>
</reference>
<protein>
    <recommendedName>
        <fullName evidence="3">Calcium-binding protein</fullName>
    </recommendedName>
</protein>
<comment type="caution">
    <text evidence="1">The sequence shown here is derived from an EMBL/GenBank/DDBJ whole genome shotgun (WGS) entry which is preliminary data.</text>
</comment>
<dbReference type="SUPFAM" id="SSF51120">
    <property type="entry name" value="beta-Roll"/>
    <property type="match status" value="1"/>
</dbReference>
<dbReference type="GO" id="GO:0005509">
    <property type="term" value="F:calcium ion binding"/>
    <property type="evidence" value="ECO:0007669"/>
    <property type="project" value="InterPro"/>
</dbReference>
<evidence type="ECO:0000313" key="2">
    <source>
        <dbReference type="Proteomes" id="UP000262379"/>
    </source>
</evidence>
<evidence type="ECO:0008006" key="3">
    <source>
        <dbReference type="Google" id="ProtNLM"/>
    </source>
</evidence>
<proteinExistence type="predicted"/>